<comment type="subcellular location">
    <subcellularLocation>
        <location evidence="1">Membrane</location>
        <topology evidence="1">Multi-pass membrane protein</topology>
    </subcellularLocation>
</comment>
<evidence type="ECO:0000256" key="1">
    <source>
        <dbReference type="ARBA" id="ARBA00004141"/>
    </source>
</evidence>
<gene>
    <name evidence="13" type="ORF">GEV33_012722</name>
</gene>
<evidence type="ECO:0000256" key="9">
    <source>
        <dbReference type="RuleBase" id="RU000688"/>
    </source>
</evidence>
<keyword evidence="6 11" id="KW-0472">Membrane</keyword>
<dbReference type="GO" id="GO:0004983">
    <property type="term" value="F:neuropeptide Y receptor activity"/>
    <property type="evidence" value="ECO:0007669"/>
    <property type="project" value="InterPro"/>
</dbReference>
<evidence type="ECO:0000256" key="5">
    <source>
        <dbReference type="ARBA" id="ARBA00023040"/>
    </source>
</evidence>
<feature type="transmembrane region" description="Helical" evidence="11">
    <location>
        <begin position="402"/>
        <end position="422"/>
    </location>
</feature>
<evidence type="ECO:0000256" key="2">
    <source>
        <dbReference type="ARBA" id="ARBA00010663"/>
    </source>
</evidence>
<feature type="transmembrane region" description="Helical" evidence="11">
    <location>
        <begin position="1144"/>
        <end position="1170"/>
    </location>
</feature>
<feature type="compositionally biased region" description="Polar residues" evidence="10">
    <location>
        <begin position="128"/>
        <end position="148"/>
    </location>
</feature>
<evidence type="ECO:0000313" key="14">
    <source>
        <dbReference type="Proteomes" id="UP000719412"/>
    </source>
</evidence>
<keyword evidence="14" id="KW-1185">Reference proteome</keyword>
<keyword evidence="7 9" id="KW-0675">Receptor</keyword>
<feature type="domain" description="G-protein coupled receptors family 1 profile" evidence="12">
    <location>
        <begin position="712"/>
        <end position="975"/>
    </location>
</feature>
<dbReference type="PANTHER" id="PTHR24235:SF29">
    <property type="entry name" value="GH23382P"/>
    <property type="match status" value="1"/>
</dbReference>
<dbReference type="PANTHER" id="PTHR24235">
    <property type="entry name" value="NEUROPEPTIDE Y RECEPTOR"/>
    <property type="match status" value="1"/>
</dbReference>
<evidence type="ECO:0000256" key="10">
    <source>
        <dbReference type="SAM" id="MobiDB-lite"/>
    </source>
</evidence>
<dbReference type="Pfam" id="PF00001">
    <property type="entry name" value="7tm_1"/>
    <property type="match status" value="3"/>
</dbReference>
<feature type="transmembrane region" description="Helical" evidence="11">
    <location>
        <begin position="780"/>
        <end position="799"/>
    </location>
</feature>
<keyword evidence="4 11" id="KW-1133">Transmembrane helix</keyword>
<reference evidence="13" key="2">
    <citation type="submission" date="2021-08" db="EMBL/GenBank/DDBJ databases">
        <authorList>
            <person name="Eriksson T."/>
        </authorList>
    </citation>
    <scope>NUCLEOTIDE SEQUENCE</scope>
    <source>
        <strain evidence="13">Stoneville</strain>
        <tissue evidence="13">Whole head</tissue>
    </source>
</reference>
<dbReference type="InterPro" id="IPR000276">
    <property type="entry name" value="GPCR_Rhodpsn"/>
</dbReference>
<organism evidence="13 14">
    <name type="scientific">Tenebrio molitor</name>
    <name type="common">Yellow mealworm beetle</name>
    <dbReference type="NCBI Taxonomy" id="7067"/>
    <lineage>
        <taxon>Eukaryota</taxon>
        <taxon>Metazoa</taxon>
        <taxon>Ecdysozoa</taxon>
        <taxon>Arthropoda</taxon>
        <taxon>Hexapoda</taxon>
        <taxon>Insecta</taxon>
        <taxon>Pterygota</taxon>
        <taxon>Neoptera</taxon>
        <taxon>Endopterygota</taxon>
        <taxon>Coleoptera</taxon>
        <taxon>Polyphaga</taxon>
        <taxon>Cucujiformia</taxon>
        <taxon>Tenebrionidae</taxon>
        <taxon>Tenebrio</taxon>
    </lineage>
</organism>
<name>A0A8J6L393_TENMO</name>
<dbReference type="Proteomes" id="UP000719412">
    <property type="component" value="Unassembled WGS sequence"/>
</dbReference>
<sequence>MRQFRGRRAARLSPGTNGTDNYGAIRFLHRSVLVEASASRLYHNDGSDAPAWASRRSDDLVGLVLSLSGSAVESARVESFRTDVSVGATSEGALFFVFALVEWFRCFTPPGEVELLNSEIKSTFQEFRSASTASGGETPNQTSPSSLMSLAPPQPLKKLPCTSGSRTTPSTCIPPHLQTSLPTESLFYRNTKNKEPRLRSFTSPSCFSWGGRFFATFSIVPRSISEDELMMMDKFGVDFVEVPSQLFSSQQSGFGTYRHFHQTDIIDEINTVMSVGQIQFRQFGGGRRGADSSNEWKTHFRFEQMEREEVGIISHLLVQIVFYILYSVIFLLGLFGNILVCYIVYSNKAMQTVTNLFITNLALSDILLCVLCVPFTPLYTFLGKWIFGSLTCHLVGYAQATSVYISTLTLTAIAIDRFFVILHPLRQRMKLHTCLLILLGIWVFSMLITLPYGVCMQEVRAESGCVVCEENWPYENLEIAFGLFTLVMQFIIPFCIIWYCYWRISRRLNERAKSKPGTKSARREEADKEKKKRTNRMLIAMVTIFGICWFPLNLINVVNDYYIFDPESYFHLFFFLAHSLAMSSTCYNPFLYAWLNENFRKEFKVILPCILRNATNRYCNGDERTLDTLLHSTVYTSPAKHLEPREPIAEPIPQTQEYNLTSVMEYYNNSTATNEEWNQGSVNTTHDIIHNTLVQSTFFMVYTTIFVLGIFGNVLVCYVVFRSRAMQTVTNLFITNLALSDILLCVLAVPFTPLYTFLGKWVFGNVICHLVPYAQGASVYISTLTLMSIAIDRFFVIIYPFHPRMKISTCIVIIVVIWLFSILVTLPYGIYMMHFKGNSTDLGAEVKYYCDENWPSEKWRKIFGGLTTTMQFVFPFFIIKFCYICVSIKLNDRARSKPGSKNSRKEEADRERKRRTNRMLIAMVAIFLVSWLPLNAINLVNDFYHQISNWEYYLFSFFLVHALAMSSTCYNPFLYAWLNENFRKEFKQVLPCCDSATMRAPPGGRLGNWRSERTCNGNNETQQESLLQSGVHRAASIRERKSTPPPLKTDSVEVENILVPNASPAPTVASIGAVYDSAAETVRLRLITEEEPPPYDASMQITERASGAIQTVINLFITNLALSAILLCVLAVPFIPLHPFLDNWVFGNVICHLVPYPKGASVYMSTLTLMSSRRKATESPSIIIVVVIFLVSWLLLHAISFVNGFYRETSNWEYYPFSFFPIHALAMSFTCYNPFLYAWLNENVCKEFKESCQPEERLGEWRFECKARFSRRCSSSRELGEYVLVLVLKAGASVANIEAVYTSAAVTVRTRLIAEEESPPCDANYRVIWLRKDPVG</sequence>
<proteinExistence type="inferred from homology"/>
<dbReference type="CDD" id="cd15203">
    <property type="entry name" value="7tmA_NPYR-like"/>
    <property type="match status" value="2"/>
</dbReference>
<feature type="transmembrane region" description="Helical" evidence="11">
    <location>
        <begin position="357"/>
        <end position="382"/>
    </location>
</feature>
<feature type="transmembrane region" description="Helical" evidence="11">
    <location>
        <begin position="434"/>
        <end position="454"/>
    </location>
</feature>
<comment type="similarity">
    <text evidence="2 9">Belongs to the G-protein coupled receptor 1 family.</text>
</comment>
<dbReference type="PRINTS" id="PR01012">
    <property type="entry name" value="NRPEPTIDEYR"/>
</dbReference>
<feature type="transmembrane region" description="Helical" evidence="11">
    <location>
        <begin position="952"/>
        <end position="978"/>
    </location>
</feature>
<comment type="caution">
    <text evidence="13">The sequence shown here is derived from an EMBL/GenBank/DDBJ whole genome shotgun (WGS) entry which is preliminary data.</text>
</comment>
<dbReference type="SMART" id="SM01381">
    <property type="entry name" value="7TM_GPCR_Srsx"/>
    <property type="match status" value="1"/>
</dbReference>
<keyword evidence="5 9" id="KW-0297">G-protein coupled receptor</keyword>
<feature type="transmembrane region" description="Helical" evidence="11">
    <location>
        <begin position="920"/>
        <end position="940"/>
    </location>
</feature>
<protein>
    <recommendedName>
        <fullName evidence="12">G-protein coupled receptors family 1 profile domain-containing protein</fullName>
    </recommendedName>
</protein>
<dbReference type="Gene3D" id="1.20.1070.10">
    <property type="entry name" value="Rhodopsin 7-helix transmembrane proteins"/>
    <property type="match status" value="4"/>
</dbReference>
<evidence type="ECO:0000313" key="13">
    <source>
        <dbReference type="EMBL" id="KAH0810069.1"/>
    </source>
</evidence>
<feature type="region of interest" description="Disordered" evidence="10">
    <location>
        <begin position="128"/>
        <end position="152"/>
    </location>
</feature>
<feature type="transmembrane region" description="Helical" evidence="11">
    <location>
        <begin position="1182"/>
        <end position="1206"/>
    </location>
</feature>
<dbReference type="PROSITE" id="PS50262">
    <property type="entry name" value="G_PROTEIN_RECEP_F1_2"/>
    <property type="match status" value="3"/>
</dbReference>
<feature type="transmembrane region" description="Helical" evidence="11">
    <location>
        <begin position="811"/>
        <end position="831"/>
    </location>
</feature>
<feature type="transmembrane region" description="Helical" evidence="11">
    <location>
        <begin position="320"/>
        <end position="345"/>
    </location>
</feature>
<dbReference type="SUPFAM" id="SSF81321">
    <property type="entry name" value="Family A G protein-coupled receptor-like"/>
    <property type="match status" value="3"/>
</dbReference>
<evidence type="ECO:0000256" key="3">
    <source>
        <dbReference type="ARBA" id="ARBA00022692"/>
    </source>
</evidence>
<dbReference type="InterPro" id="IPR017452">
    <property type="entry name" value="GPCR_Rhodpsn_7TM"/>
</dbReference>
<feature type="transmembrane region" description="Helical" evidence="11">
    <location>
        <begin position="538"/>
        <end position="558"/>
    </location>
</feature>
<feature type="compositionally biased region" description="Polar residues" evidence="10">
    <location>
        <begin position="162"/>
        <end position="177"/>
    </location>
</feature>
<dbReference type="InterPro" id="IPR000611">
    <property type="entry name" value="NPY_rcpt"/>
</dbReference>
<keyword evidence="8 9" id="KW-0807">Transducer</keyword>
<feature type="transmembrane region" description="Helical" evidence="11">
    <location>
        <begin position="733"/>
        <end position="751"/>
    </location>
</feature>
<evidence type="ECO:0000256" key="7">
    <source>
        <dbReference type="ARBA" id="ARBA00023170"/>
    </source>
</evidence>
<keyword evidence="3 9" id="KW-0812">Transmembrane</keyword>
<feature type="transmembrane region" description="Helical" evidence="11">
    <location>
        <begin position="862"/>
        <end position="886"/>
    </location>
</feature>
<feature type="transmembrane region" description="Helical" evidence="11">
    <location>
        <begin position="699"/>
        <end position="721"/>
    </location>
</feature>
<feature type="transmembrane region" description="Helical" evidence="11">
    <location>
        <begin position="479"/>
        <end position="501"/>
    </location>
</feature>
<dbReference type="GO" id="GO:0005886">
    <property type="term" value="C:plasma membrane"/>
    <property type="evidence" value="ECO:0007669"/>
    <property type="project" value="TreeGrafter"/>
</dbReference>
<feature type="transmembrane region" description="Helical" evidence="11">
    <location>
        <begin position="1112"/>
        <end position="1132"/>
    </location>
</feature>
<reference evidence="13" key="1">
    <citation type="journal article" date="2020" name="J Insects Food Feed">
        <title>The yellow mealworm (Tenebrio molitor) genome: a resource for the emerging insects as food and feed industry.</title>
        <authorList>
            <person name="Eriksson T."/>
            <person name="Andere A."/>
            <person name="Kelstrup H."/>
            <person name="Emery V."/>
            <person name="Picard C."/>
        </authorList>
    </citation>
    <scope>NUCLEOTIDE SEQUENCE</scope>
    <source>
        <strain evidence="13">Stoneville</strain>
        <tissue evidence="13">Whole head</tissue>
    </source>
</reference>
<accession>A0A8J6L393</accession>
<evidence type="ECO:0000256" key="4">
    <source>
        <dbReference type="ARBA" id="ARBA00022989"/>
    </source>
</evidence>
<evidence type="ECO:0000256" key="8">
    <source>
        <dbReference type="ARBA" id="ARBA00023224"/>
    </source>
</evidence>
<feature type="domain" description="G-protein coupled receptors family 1 profile" evidence="12">
    <location>
        <begin position="1182"/>
        <end position="1237"/>
    </location>
</feature>
<dbReference type="EMBL" id="JABDTM020027731">
    <property type="protein sequence ID" value="KAH0810069.1"/>
    <property type="molecule type" value="Genomic_DNA"/>
</dbReference>
<feature type="region of interest" description="Disordered" evidence="10">
    <location>
        <begin position="158"/>
        <end position="177"/>
    </location>
</feature>
<dbReference type="FunFam" id="1.20.1070.10:FF:000324">
    <property type="entry name" value="Uncharacterized protein"/>
    <property type="match status" value="1"/>
</dbReference>
<evidence type="ECO:0000259" key="12">
    <source>
        <dbReference type="PROSITE" id="PS50262"/>
    </source>
</evidence>
<dbReference type="GO" id="GO:0043005">
    <property type="term" value="C:neuron projection"/>
    <property type="evidence" value="ECO:0007669"/>
    <property type="project" value="TreeGrafter"/>
</dbReference>
<feature type="domain" description="G-protein coupled receptors family 1 profile" evidence="12">
    <location>
        <begin position="336"/>
        <end position="592"/>
    </location>
</feature>
<evidence type="ECO:0000256" key="11">
    <source>
        <dbReference type="SAM" id="Phobius"/>
    </source>
</evidence>
<dbReference type="PROSITE" id="PS00237">
    <property type="entry name" value="G_PROTEIN_RECEP_F1_1"/>
    <property type="match status" value="2"/>
</dbReference>
<dbReference type="FunFam" id="1.20.1070.10:FF:000291">
    <property type="entry name" value="Predicted protein"/>
    <property type="match status" value="1"/>
</dbReference>
<feature type="transmembrane region" description="Helical" evidence="11">
    <location>
        <begin position="1218"/>
        <end position="1240"/>
    </location>
</feature>
<dbReference type="GO" id="GO:0042923">
    <property type="term" value="F:neuropeptide binding"/>
    <property type="evidence" value="ECO:0007669"/>
    <property type="project" value="TreeGrafter"/>
</dbReference>
<evidence type="ECO:0000256" key="6">
    <source>
        <dbReference type="ARBA" id="ARBA00023136"/>
    </source>
</evidence>
<dbReference type="PRINTS" id="PR00237">
    <property type="entry name" value="GPCRRHODOPSN"/>
</dbReference>